<organism evidence="2 3">
    <name type="scientific">Trapa incisa</name>
    <dbReference type="NCBI Taxonomy" id="236973"/>
    <lineage>
        <taxon>Eukaryota</taxon>
        <taxon>Viridiplantae</taxon>
        <taxon>Streptophyta</taxon>
        <taxon>Embryophyta</taxon>
        <taxon>Tracheophyta</taxon>
        <taxon>Spermatophyta</taxon>
        <taxon>Magnoliopsida</taxon>
        <taxon>eudicotyledons</taxon>
        <taxon>Gunneridae</taxon>
        <taxon>Pentapetalae</taxon>
        <taxon>rosids</taxon>
        <taxon>malvids</taxon>
        <taxon>Myrtales</taxon>
        <taxon>Lythraceae</taxon>
        <taxon>Trapa</taxon>
    </lineage>
</organism>
<proteinExistence type="predicted"/>
<accession>A0AAN7QD21</accession>
<feature type="region of interest" description="Disordered" evidence="1">
    <location>
        <begin position="1"/>
        <end position="32"/>
    </location>
</feature>
<gene>
    <name evidence="2" type="ORF">SAY87_013524</name>
</gene>
<reference evidence="2 3" key="1">
    <citation type="journal article" date="2023" name="Hortic Res">
        <title>Pangenome of water caltrop reveals structural variations and asymmetric subgenome divergence after allopolyploidization.</title>
        <authorList>
            <person name="Zhang X."/>
            <person name="Chen Y."/>
            <person name="Wang L."/>
            <person name="Yuan Y."/>
            <person name="Fang M."/>
            <person name="Shi L."/>
            <person name="Lu R."/>
            <person name="Comes H.P."/>
            <person name="Ma Y."/>
            <person name="Chen Y."/>
            <person name="Huang G."/>
            <person name="Zhou Y."/>
            <person name="Zheng Z."/>
            <person name="Qiu Y."/>
        </authorList>
    </citation>
    <scope>NUCLEOTIDE SEQUENCE [LARGE SCALE GENOMIC DNA]</scope>
    <source>
        <tissue evidence="2">Roots</tissue>
    </source>
</reference>
<dbReference type="AlphaFoldDB" id="A0AAN7QD21"/>
<comment type="caution">
    <text evidence="2">The sequence shown here is derived from an EMBL/GenBank/DDBJ whole genome shotgun (WGS) entry which is preliminary data.</text>
</comment>
<keyword evidence="3" id="KW-1185">Reference proteome</keyword>
<protein>
    <submittedName>
        <fullName evidence="2">Uncharacterized protein</fullName>
    </submittedName>
</protein>
<sequence>MASAEGLKKRRKTEKKAEAIGSDSGSSHNKEPVDWWDEFCRRVNDRGKHGKPDKKVGPCTNSGNVSGLCCRAQNNQFRQEMA</sequence>
<dbReference type="EMBL" id="JAXIOK010000008">
    <property type="protein sequence ID" value="KAK4764086.1"/>
    <property type="molecule type" value="Genomic_DNA"/>
</dbReference>
<evidence type="ECO:0000256" key="1">
    <source>
        <dbReference type="SAM" id="MobiDB-lite"/>
    </source>
</evidence>
<evidence type="ECO:0000313" key="2">
    <source>
        <dbReference type="EMBL" id="KAK4764086.1"/>
    </source>
</evidence>
<dbReference type="Proteomes" id="UP001345219">
    <property type="component" value="Chromosome 11"/>
</dbReference>
<name>A0AAN7QD21_9MYRT</name>
<evidence type="ECO:0000313" key="3">
    <source>
        <dbReference type="Proteomes" id="UP001345219"/>
    </source>
</evidence>